<name>A0A135RVC0_9PEZI</name>
<dbReference type="SUPFAM" id="SSF48403">
    <property type="entry name" value="Ankyrin repeat"/>
    <property type="match status" value="1"/>
</dbReference>
<dbReference type="Gene3D" id="1.25.40.20">
    <property type="entry name" value="Ankyrin repeat-containing domain"/>
    <property type="match status" value="1"/>
</dbReference>
<accession>A0A135RVC0</accession>
<evidence type="ECO:0000313" key="4">
    <source>
        <dbReference type="Proteomes" id="UP000070121"/>
    </source>
</evidence>
<protein>
    <submittedName>
        <fullName evidence="3">Uncharacterized protein</fullName>
    </submittedName>
</protein>
<keyword evidence="2" id="KW-0040">ANK repeat</keyword>
<dbReference type="InterPro" id="IPR036770">
    <property type="entry name" value="Ankyrin_rpt-contain_sf"/>
</dbReference>
<evidence type="ECO:0000256" key="1">
    <source>
        <dbReference type="ARBA" id="ARBA00022737"/>
    </source>
</evidence>
<reference evidence="3 4" key="1">
    <citation type="submission" date="2014-02" db="EMBL/GenBank/DDBJ databases">
        <title>The genome sequence of Colletotrichum salicis CBS 607.94.</title>
        <authorList>
            <person name="Baroncelli R."/>
            <person name="Thon M.R."/>
        </authorList>
    </citation>
    <scope>NUCLEOTIDE SEQUENCE [LARGE SCALE GENOMIC DNA]</scope>
    <source>
        <strain evidence="3 4">CBS 607.94</strain>
    </source>
</reference>
<evidence type="ECO:0000313" key="3">
    <source>
        <dbReference type="EMBL" id="KXH27636.1"/>
    </source>
</evidence>
<evidence type="ECO:0000256" key="2">
    <source>
        <dbReference type="ARBA" id="ARBA00023043"/>
    </source>
</evidence>
<organism evidence="3 4">
    <name type="scientific">Colletotrichum salicis</name>
    <dbReference type="NCBI Taxonomy" id="1209931"/>
    <lineage>
        <taxon>Eukaryota</taxon>
        <taxon>Fungi</taxon>
        <taxon>Dikarya</taxon>
        <taxon>Ascomycota</taxon>
        <taxon>Pezizomycotina</taxon>
        <taxon>Sordariomycetes</taxon>
        <taxon>Hypocreomycetidae</taxon>
        <taxon>Glomerellales</taxon>
        <taxon>Glomerellaceae</taxon>
        <taxon>Colletotrichum</taxon>
        <taxon>Colletotrichum acutatum species complex</taxon>
    </lineage>
</organism>
<dbReference type="OrthoDB" id="341259at2759"/>
<gene>
    <name evidence="3" type="ORF">CSAL01_04507</name>
</gene>
<dbReference type="PANTHER" id="PTHR24171:SF9">
    <property type="entry name" value="ANKYRIN REPEAT DOMAIN-CONTAINING PROTEIN 39"/>
    <property type="match status" value="1"/>
</dbReference>
<keyword evidence="4" id="KW-1185">Reference proteome</keyword>
<sequence>MDANPLFFALRGSFDSDNRKLWEATSTRYCRFGTGPFVAYDASGSRLEIVKALIKAGSSLVTREKDKVHALHQACAYRDLDVAQFLLDEVGVDPNTEDSKGNTPLHYVASNQYDPSYNPCCYRIDKSHEPKRRTQDIVNLPIDRGSNLDSKNIDGRTPTDCGLLFICRNGVEE</sequence>
<dbReference type="InterPro" id="IPR002110">
    <property type="entry name" value="Ankyrin_rpt"/>
</dbReference>
<comment type="caution">
    <text evidence="3">The sequence shown here is derived from an EMBL/GenBank/DDBJ whole genome shotgun (WGS) entry which is preliminary data.</text>
</comment>
<keyword evidence="1" id="KW-0677">Repeat</keyword>
<proteinExistence type="predicted"/>
<dbReference type="AlphaFoldDB" id="A0A135RVC0"/>
<dbReference type="STRING" id="1209931.A0A135RVC0"/>
<dbReference type="PANTHER" id="PTHR24171">
    <property type="entry name" value="ANKYRIN REPEAT DOMAIN-CONTAINING PROTEIN 39-RELATED"/>
    <property type="match status" value="1"/>
</dbReference>
<dbReference type="Proteomes" id="UP000070121">
    <property type="component" value="Unassembled WGS sequence"/>
</dbReference>
<dbReference type="Pfam" id="PF13857">
    <property type="entry name" value="Ank_5"/>
    <property type="match status" value="1"/>
</dbReference>
<dbReference type="SMART" id="SM00248">
    <property type="entry name" value="ANK"/>
    <property type="match status" value="2"/>
</dbReference>
<dbReference type="EMBL" id="JFFI01002655">
    <property type="protein sequence ID" value="KXH27636.1"/>
    <property type="molecule type" value="Genomic_DNA"/>
</dbReference>